<dbReference type="Gene3D" id="3.40.50.300">
    <property type="entry name" value="P-loop containing nucleotide triphosphate hydrolases"/>
    <property type="match status" value="2"/>
</dbReference>
<evidence type="ECO:0000313" key="12">
    <source>
        <dbReference type="Proteomes" id="UP000325902"/>
    </source>
</evidence>
<dbReference type="CDD" id="cd03233">
    <property type="entry name" value="ABCG_PDR_domain1"/>
    <property type="match status" value="1"/>
</dbReference>
<dbReference type="InterPro" id="IPR013525">
    <property type="entry name" value="ABC2_TM"/>
</dbReference>
<comment type="caution">
    <text evidence="11">The sequence shown here is derived from an EMBL/GenBank/DDBJ whole genome shotgun (WGS) entry which is preliminary data.</text>
</comment>
<dbReference type="GO" id="GO:0016020">
    <property type="term" value="C:membrane"/>
    <property type="evidence" value="ECO:0007669"/>
    <property type="project" value="UniProtKB-SubCell"/>
</dbReference>
<comment type="similarity">
    <text evidence="2">Belongs to the ABC transporter superfamily. ABCG family. PDR (TC 3.A.1.205) subfamily.</text>
</comment>
<dbReference type="InterPro" id="IPR034003">
    <property type="entry name" value="ABCG_PDR_2"/>
</dbReference>
<dbReference type="Pfam" id="PF19055">
    <property type="entry name" value="ABC2_membrane_7"/>
    <property type="match status" value="1"/>
</dbReference>
<evidence type="ECO:0000256" key="4">
    <source>
        <dbReference type="ARBA" id="ARBA00022692"/>
    </source>
</evidence>
<dbReference type="GO" id="GO:0016887">
    <property type="term" value="F:ATP hydrolysis activity"/>
    <property type="evidence" value="ECO:0007669"/>
    <property type="project" value="InterPro"/>
</dbReference>
<reference evidence="11 12" key="1">
    <citation type="journal article" date="2019" name="Sci. Rep.">
        <title>A multi-omics analysis of the grapevine pathogen Lasiodiplodia theobromae reveals that temperature affects the expression of virulence- and pathogenicity-related genes.</title>
        <authorList>
            <person name="Felix C."/>
            <person name="Meneses R."/>
            <person name="Goncalves M.F.M."/>
            <person name="Tilleman L."/>
            <person name="Duarte A.S."/>
            <person name="Jorrin-Novo J.V."/>
            <person name="Van de Peer Y."/>
            <person name="Deforce D."/>
            <person name="Van Nieuwerburgh F."/>
            <person name="Esteves A.C."/>
            <person name="Alves A."/>
        </authorList>
    </citation>
    <scope>NUCLEOTIDE SEQUENCE [LARGE SCALE GENOMIC DNA]</scope>
    <source>
        <strain evidence="11 12">LA-SOL3</strain>
    </source>
</reference>
<dbReference type="SMART" id="SM00382">
    <property type="entry name" value="AAA"/>
    <property type="match status" value="2"/>
</dbReference>
<evidence type="ECO:0000256" key="3">
    <source>
        <dbReference type="ARBA" id="ARBA00022448"/>
    </source>
</evidence>
<evidence type="ECO:0000313" key="11">
    <source>
        <dbReference type="EMBL" id="KAB2575202.1"/>
    </source>
</evidence>
<dbReference type="InterPro" id="IPR003593">
    <property type="entry name" value="AAA+_ATPase"/>
</dbReference>
<evidence type="ECO:0000256" key="7">
    <source>
        <dbReference type="ARBA" id="ARBA00022989"/>
    </source>
</evidence>
<dbReference type="InterPro" id="IPR027417">
    <property type="entry name" value="P-loop_NTPase"/>
</dbReference>
<dbReference type="Pfam" id="PF06422">
    <property type="entry name" value="PDR_CDR"/>
    <property type="match status" value="1"/>
</dbReference>
<keyword evidence="8 9" id="KW-0472">Membrane</keyword>
<dbReference type="SUPFAM" id="SSF52540">
    <property type="entry name" value="P-loop containing nucleoside triphosphate hydrolases"/>
    <property type="match status" value="2"/>
</dbReference>
<feature type="transmembrane region" description="Helical" evidence="9">
    <location>
        <begin position="1332"/>
        <end position="1351"/>
    </location>
</feature>
<feature type="transmembrane region" description="Helical" evidence="9">
    <location>
        <begin position="1235"/>
        <end position="1254"/>
    </location>
</feature>
<proteinExistence type="inferred from homology"/>
<evidence type="ECO:0000256" key="1">
    <source>
        <dbReference type="ARBA" id="ARBA00004141"/>
    </source>
</evidence>
<dbReference type="CDD" id="cd03232">
    <property type="entry name" value="ABCG_PDR_domain2"/>
    <property type="match status" value="1"/>
</dbReference>
<dbReference type="OrthoDB" id="245989at2759"/>
<keyword evidence="7 9" id="KW-1133">Transmembrane helix</keyword>
<evidence type="ECO:0000259" key="10">
    <source>
        <dbReference type="PROSITE" id="PS50893"/>
    </source>
</evidence>
<sequence>MATKSGSSAHNTQAKRLGVSWEDLTVKVRGATKQHVRTFPDAVVGSFGPDLYRLVRSWFPSTAGADTRTILHGFSGSIRSGEMLLVLGRPGSGCTTFLRAIANHRHHFLEVSGDVSYGCISAREQAEHYRGEITYCPEDDVHFPRLRVWDTLLFALQCKAGKQNASTISETAHGLLGALRLEGVRETRVGDAFIRGISIAEILAADSALTCWDNSTRGLDSATALEYAKTLRNVTDSGNRSTAVTLYQAGEGIYALMDKVLLIDDGRCVFFGPAAEAKQYFIDLGFECPPRMTTADFLVSVTDPIARRIRAGYEDRVPRTAESLEAAYNRSSHHRAMMQDTQAYRAELQDSQCAETEDFKRLVAESRGSRIRKGSVYNASFPKQVVACARREVWLLVNEPMISATKCWNILVNALVVGSLFYGQGLDTSGAFSRGGSLFFSALFICWVQLPELNIVLAGRPVVQRQHGYAFYRPAALALAKALVDGLVLAVASILLSIIFYFMANLDAEPGKFFVYLLFVFMVSYSMTELYRMFGSVSSTLDTAIRFSSTAQNLLIIFSGYIVPRADMSSSAPWFAWLYWINPVAYGFEAVFANDFRGRTMTCSGDLIVPRGSNAVSGFQSCAIEGSESNSLLVSGEKYLDTAYQYRPRNIWRNFGVLIALTVLYVLLTALFSELIEFPDARAGGLMFKRKARSLLKVRPHDEEAAPAAKKDAGIHTRVSDSADVFMWKNLNITVPYGSGGEKHLLRDVCGYAKPGSLVALMGASGAGKTTLLSLLAQRDTPGTTSGEILASGKPVDASFRRDTAFCEQFDMHDGSATVREALEFSALLRQNGGTRREKLEYVDTVIDILNLADVQDAVISSLGLELMKRTTIAVELVAKPSKVLFLDEPTTGLDSQSALSIVYFLKKLARAGQAIVCTVHQPSSELFELFDTILGLGPGGRTFYFGEIGPQGQAVLDYFSARGVHVPEETNIAEFILEASIKSGQTGTIDWAAEWEQSEERSALMAQLDGFNSVQKTEGPELTGGARPRRSEYNAPVSLQTWLLTKRALVQYWRDPPYVYAKIFVAVVIGIANGFIFWRAGEGSSPTDLQNVMFSCFVLVIIPAAIVNGILPKFHSNMALWEARELPSRVYGCFAFCTAQILAEIPYAALTSVVYFLLWYYPVGLPADSSTAGYVFFMTLLYIFHITTMGQWFCAWAPNFTVISYTLPTVLGVFSLFNGIIIPYEGMSVVWRYTIYWINPTTYWMGGVLGATLRDKPVRCSLADATRFALPVNASTCADYAGEFVARAGGYLLSAADDGVPDGECAYCKFRVGDDYLRTLHVDAADRWRNCGIFAAFCVANVLLLFFFVYTTRVRKLSLGFGSIGKVIGMVSKKVGGS</sequence>
<feature type="transmembrane region" description="Helical" evidence="9">
    <location>
        <begin position="1174"/>
        <end position="1196"/>
    </location>
</feature>
<keyword evidence="5" id="KW-0547">Nucleotide-binding</keyword>
<feature type="transmembrane region" description="Helical" evidence="9">
    <location>
        <begin position="1060"/>
        <end position="1081"/>
    </location>
</feature>
<evidence type="ECO:0000256" key="5">
    <source>
        <dbReference type="ARBA" id="ARBA00022741"/>
    </source>
</evidence>
<feature type="transmembrane region" description="Helical" evidence="9">
    <location>
        <begin position="651"/>
        <end position="672"/>
    </location>
</feature>
<evidence type="ECO:0000256" key="9">
    <source>
        <dbReference type="SAM" id="Phobius"/>
    </source>
</evidence>
<dbReference type="Pfam" id="PF00005">
    <property type="entry name" value="ABC_tran"/>
    <property type="match status" value="2"/>
</dbReference>
<feature type="transmembrane region" description="Helical" evidence="9">
    <location>
        <begin position="513"/>
        <end position="531"/>
    </location>
</feature>
<gene>
    <name evidence="11" type="primary">abcG19_0</name>
    <name evidence="11" type="ORF">DBV05_g6164</name>
</gene>
<evidence type="ECO:0000256" key="8">
    <source>
        <dbReference type="ARBA" id="ARBA00023136"/>
    </source>
</evidence>
<dbReference type="GO" id="GO:0140359">
    <property type="term" value="F:ABC-type transporter activity"/>
    <property type="evidence" value="ECO:0007669"/>
    <property type="project" value="InterPro"/>
</dbReference>
<feature type="transmembrane region" description="Helical" evidence="9">
    <location>
        <begin position="1093"/>
        <end position="1112"/>
    </location>
</feature>
<dbReference type="GO" id="GO:0005524">
    <property type="term" value="F:ATP binding"/>
    <property type="evidence" value="ECO:0007669"/>
    <property type="project" value="UniProtKB-KW"/>
</dbReference>
<keyword evidence="12" id="KW-1185">Reference proteome</keyword>
<name>A0A5N5DDH3_9PEZI</name>
<feature type="transmembrane region" description="Helical" evidence="9">
    <location>
        <begin position="478"/>
        <end position="501"/>
    </location>
</feature>
<evidence type="ECO:0000256" key="2">
    <source>
        <dbReference type="ARBA" id="ARBA00006012"/>
    </source>
</evidence>
<dbReference type="EMBL" id="VCHE01000035">
    <property type="protein sequence ID" value="KAB2575202.1"/>
    <property type="molecule type" value="Genomic_DNA"/>
</dbReference>
<dbReference type="InterPro" id="IPR043926">
    <property type="entry name" value="ABCG_dom"/>
</dbReference>
<dbReference type="PROSITE" id="PS50893">
    <property type="entry name" value="ABC_TRANSPORTER_2"/>
    <property type="match status" value="2"/>
</dbReference>
<feature type="domain" description="ABC transporter" evidence="10">
    <location>
        <begin position="52"/>
        <end position="290"/>
    </location>
</feature>
<evidence type="ECO:0000256" key="6">
    <source>
        <dbReference type="ARBA" id="ARBA00022840"/>
    </source>
</evidence>
<feature type="transmembrane region" description="Helical" evidence="9">
    <location>
        <begin position="1203"/>
        <end position="1223"/>
    </location>
</feature>
<keyword evidence="6" id="KW-0067">ATP-binding</keyword>
<keyword evidence="3" id="KW-0813">Transport</keyword>
<comment type="subcellular location">
    <subcellularLocation>
        <location evidence="1">Membrane</location>
        <topology evidence="1">Multi-pass membrane protein</topology>
    </subcellularLocation>
</comment>
<keyword evidence="4 9" id="KW-0812">Transmembrane</keyword>
<dbReference type="Proteomes" id="UP000325902">
    <property type="component" value="Unassembled WGS sequence"/>
</dbReference>
<dbReference type="InterPro" id="IPR010929">
    <property type="entry name" value="PDR_CDR_ABC"/>
</dbReference>
<dbReference type="PANTHER" id="PTHR19241">
    <property type="entry name" value="ATP-BINDING CASSETTE TRANSPORTER"/>
    <property type="match status" value="1"/>
</dbReference>
<feature type="transmembrane region" description="Helical" evidence="9">
    <location>
        <begin position="1132"/>
        <end position="1162"/>
    </location>
</feature>
<feature type="domain" description="ABC transporter" evidence="10">
    <location>
        <begin position="728"/>
        <end position="964"/>
    </location>
</feature>
<protein>
    <submittedName>
        <fullName evidence="11">ABC transporter G family member 19</fullName>
    </submittedName>
</protein>
<accession>A0A5N5DDH3</accession>
<organism evidence="11 12">
    <name type="scientific">Lasiodiplodia theobromae</name>
    <dbReference type="NCBI Taxonomy" id="45133"/>
    <lineage>
        <taxon>Eukaryota</taxon>
        <taxon>Fungi</taxon>
        <taxon>Dikarya</taxon>
        <taxon>Ascomycota</taxon>
        <taxon>Pezizomycotina</taxon>
        <taxon>Dothideomycetes</taxon>
        <taxon>Dothideomycetes incertae sedis</taxon>
        <taxon>Botryosphaeriales</taxon>
        <taxon>Botryosphaeriaceae</taxon>
        <taxon>Lasiodiplodia</taxon>
    </lineage>
</organism>
<dbReference type="InterPro" id="IPR034001">
    <property type="entry name" value="ABCG_PDR_1"/>
</dbReference>
<dbReference type="Pfam" id="PF01061">
    <property type="entry name" value="ABC2_membrane"/>
    <property type="match status" value="2"/>
</dbReference>
<dbReference type="InterPro" id="IPR003439">
    <property type="entry name" value="ABC_transporter-like_ATP-bd"/>
</dbReference>